<dbReference type="CDD" id="cd00075">
    <property type="entry name" value="HATPase"/>
    <property type="match status" value="1"/>
</dbReference>
<dbReference type="SMART" id="SM00388">
    <property type="entry name" value="HisKA"/>
    <property type="match status" value="1"/>
</dbReference>
<keyword evidence="5" id="KW-0597">Phosphoprotein</keyword>
<dbReference type="InterPro" id="IPR003594">
    <property type="entry name" value="HATPase_dom"/>
</dbReference>
<dbReference type="PANTHER" id="PTHR45528:SF1">
    <property type="entry name" value="SENSOR HISTIDINE KINASE CPXA"/>
    <property type="match status" value="1"/>
</dbReference>
<evidence type="ECO:0000256" key="1">
    <source>
        <dbReference type="ARBA" id="ARBA00000085"/>
    </source>
</evidence>
<comment type="subcellular location">
    <subcellularLocation>
        <location evidence="2">Cell membrane</location>
        <topology evidence="2">Multi-pass membrane protein</topology>
    </subcellularLocation>
</comment>
<evidence type="ECO:0000256" key="6">
    <source>
        <dbReference type="ARBA" id="ARBA00022679"/>
    </source>
</evidence>
<dbReference type="Pfam" id="PF00512">
    <property type="entry name" value="HisKA"/>
    <property type="match status" value="1"/>
</dbReference>
<dbReference type="OrthoDB" id="9786919at2"/>
<dbReference type="PRINTS" id="PR00344">
    <property type="entry name" value="BCTRLSENSOR"/>
</dbReference>
<dbReference type="InterPro" id="IPR036097">
    <property type="entry name" value="HisK_dim/P_sf"/>
</dbReference>
<evidence type="ECO:0000313" key="18">
    <source>
        <dbReference type="Proteomes" id="UP000005561"/>
    </source>
</evidence>
<keyword evidence="7 14" id="KW-0812">Transmembrane</keyword>
<dbReference type="GO" id="GO:0005524">
    <property type="term" value="F:ATP binding"/>
    <property type="evidence" value="ECO:0007669"/>
    <property type="project" value="UniProtKB-KW"/>
</dbReference>
<feature type="domain" description="HAMP" evidence="16">
    <location>
        <begin position="185"/>
        <end position="237"/>
    </location>
</feature>
<feature type="domain" description="Histidine kinase" evidence="15">
    <location>
        <begin position="252"/>
        <end position="465"/>
    </location>
</feature>
<keyword evidence="18" id="KW-1185">Reference proteome</keyword>
<dbReference type="InterPro" id="IPR003661">
    <property type="entry name" value="HisK_dim/P_dom"/>
</dbReference>
<feature type="transmembrane region" description="Helical" evidence="14">
    <location>
        <begin position="168"/>
        <end position="188"/>
    </location>
</feature>
<dbReference type="PROSITE" id="PS50109">
    <property type="entry name" value="HIS_KIN"/>
    <property type="match status" value="1"/>
</dbReference>
<comment type="caution">
    <text evidence="17">The sequence shown here is derived from an EMBL/GenBank/DDBJ whole genome shotgun (WGS) entry which is preliminary data.</text>
</comment>
<dbReference type="InterPro" id="IPR036890">
    <property type="entry name" value="HATPase_C_sf"/>
</dbReference>
<dbReference type="GO" id="GO:0005886">
    <property type="term" value="C:plasma membrane"/>
    <property type="evidence" value="ECO:0007669"/>
    <property type="project" value="UniProtKB-SubCell"/>
</dbReference>
<dbReference type="SUPFAM" id="SSF158472">
    <property type="entry name" value="HAMP domain-like"/>
    <property type="match status" value="1"/>
</dbReference>
<evidence type="ECO:0000256" key="8">
    <source>
        <dbReference type="ARBA" id="ARBA00022741"/>
    </source>
</evidence>
<evidence type="ECO:0000256" key="5">
    <source>
        <dbReference type="ARBA" id="ARBA00022553"/>
    </source>
</evidence>
<evidence type="ECO:0000256" key="14">
    <source>
        <dbReference type="SAM" id="Phobius"/>
    </source>
</evidence>
<keyword evidence="13 14" id="KW-0472">Membrane</keyword>
<evidence type="ECO:0000256" key="10">
    <source>
        <dbReference type="ARBA" id="ARBA00022840"/>
    </source>
</evidence>
<evidence type="ECO:0000256" key="13">
    <source>
        <dbReference type="ARBA" id="ARBA00023136"/>
    </source>
</evidence>
<keyword evidence="12" id="KW-0902">Two-component regulatory system</keyword>
<evidence type="ECO:0000256" key="7">
    <source>
        <dbReference type="ARBA" id="ARBA00022692"/>
    </source>
</evidence>
<dbReference type="GO" id="GO:0000155">
    <property type="term" value="F:phosphorelay sensor kinase activity"/>
    <property type="evidence" value="ECO:0007669"/>
    <property type="project" value="InterPro"/>
</dbReference>
<dbReference type="eggNOG" id="COG2205">
    <property type="taxonomic scope" value="Bacteria"/>
</dbReference>
<dbReference type="InterPro" id="IPR003660">
    <property type="entry name" value="HAMP_dom"/>
</dbReference>
<proteinExistence type="predicted"/>
<dbReference type="Proteomes" id="UP000005561">
    <property type="component" value="Unassembled WGS sequence"/>
</dbReference>
<keyword evidence="9 17" id="KW-0418">Kinase</keyword>
<gene>
    <name evidence="17" type="ORF">BRYFOR_08132</name>
</gene>
<dbReference type="EMBL" id="ACCL02000014">
    <property type="protein sequence ID" value="EET60008.1"/>
    <property type="molecule type" value="Genomic_DNA"/>
</dbReference>
<sequence length="480" mass="54706">MKLSWKLFFLTTPIFILFLTLTGSWVIQDSFQRSLQQEIGRCLAENQLFQNSYELTRHNLSKKQLAKVSVDWLVESFYQHDGKKGTNTRIYDESGSVLYQDTGMQVEHNIRESLTPENNTGYELVKWHDKMYLVVMSATSFSQYIETTADISELFTSRSEMYARYQTAMLFVCLAAGGLILLVIFAVMKNVKKLSTAVRSFAGGQYGVRAQVKSHDEIGALAADFNWMADAMSVQMEKLQSEVERQEEFTSAFAHELKTPLTSIIGYADTLRQMELSREETDMCANYIYHQGKRLQSLSYKLLELMMAGRQDFQQKEIPVQEFLQEVGAAVAPALEEKGILLEIQAQKGVIYGDRDLLSTVFINFIDNARKASESGQHIWVKGFVNGAGYIITVEDEGRGIPQESLSRITEAFYMADKSRARKEGGAGLGLALCRKILEVHRALWKIESEQGRGTKITVCLRNTQMKWQEQRRRRRKDVG</sequence>
<dbReference type="CDD" id="cd06225">
    <property type="entry name" value="HAMP"/>
    <property type="match status" value="1"/>
</dbReference>
<feature type="transmembrane region" description="Helical" evidence="14">
    <location>
        <begin position="6"/>
        <end position="27"/>
    </location>
</feature>
<evidence type="ECO:0000256" key="2">
    <source>
        <dbReference type="ARBA" id="ARBA00004651"/>
    </source>
</evidence>
<protein>
    <recommendedName>
        <fullName evidence="3">histidine kinase</fullName>
        <ecNumber evidence="3">2.7.13.3</ecNumber>
    </recommendedName>
</protein>
<accession>C6LHM1</accession>
<organism evidence="17 18">
    <name type="scientific">Marvinbryantia formatexigens DSM 14469</name>
    <dbReference type="NCBI Taxonomy" id="478749"/>
    <lineage>
        <taxon>Bacteria</taxon>
        <taxon>Bacillati</taxon>
        <taxon>Bacillota</taxon>
        <taxon>Clostridia</taxon>
        <taxon>Lachnospirales</taxon>
        <taxon>Lachnospiraceae</taxon>
        <taxon>Marvinbryantia</taxon>
    </lineage>
</organism>
<keyword evidence="11 14" id="KW-1133">Transmembrane helix</keyword>
<dbReference type="Pfam" id="PF00672">
    <property type="entry name" value="HAMP"/>
    <property type="match status" value="1"/>
</dbReference>
<keyword evidence="6" id="KW-0808">Transferase</keyword>
<evidence type="ECO:0000313" key="17">
    <source>
        <dbReference type="EMBL" id="EET60008.1"/>
    </source>
</evidence>
<keyword evidence="8" id="KW-0547">Nucleotide-binding</keyword>
<name>C6LHM1_9FIRM</name>
<dbReference type="STRING" id="168384.SAMN05660368_00656"/>
<keyword evidence="10" id="KW-0067">ATP-binding</keyword>
<evidence type="ECO:0000256" key="4">
    <source>
        <dbReference type="ARBA" id="ARBA00022475"/>
    </source>
</evidence>
<dbReference type="SMART" id="SM00304">
    <property type="entry name" value="HAMP"/>
    <property type="match status" value="1"/>
</dbReference>
<keyword evidence="4" id="KW-1003">Cell membrane</keyword>
<dbReference type="SMART" id="SM00387">
    <property type="entry name" value="HATPase_c"/>
    <property type="match status" value="1"/>
</dbReference>
<dbReference type="EC" id="2.7.13.3" evidence="3"/>
<evidence type="ECO:0000256" key="9">
    <source>
        <dbReference type="ARBA" id="ARBA00022777"/>
    </source>
</evidence>
<evidence type="ECO:0000259" key="15">
    <source>
        <dbReference type="PROSITE" id="PS50109"/>
    </source>
</evidence>
<dbReference type="InterPro" id="IPR005467">
    <property type="entry name" value="His_kinase_dom"/>
</dbReference>
<dbReference type="PANTHER" id="PTHR45528">
    <property type="entry name" value="SENSOR HISTIDINE KINASE CPXA"/>
    <property type="match status" value="1"/>
</dbReference>
<dbReference type="PROSITE" id="PS50885">
    <property type="entry name" value="HAMP"/>
    <property type="match status" value="1"/>
</dbReference>
<evidence type="ECO:0000256" key="12">
    <source>
        <dbReference type="ARBA" id="ARBA00023012"/>
    </source>
</evidence>
<evidence type="ECO:0000259" key="16">
    <source>
        <dbReference type="PROSITE" id="PS50885"/>
    </source>
</evidence>
<dbReference type="InterPro" id="IPR050398">
    <property type="entry name" value="HssS/ArlS-like"/>
</dbReference>
<dbReference type="Gene3D" id="3.30.565.10">
    <property type="entry name" value="Histidine kinase-like ATPase, C-terminal domain"/>
    <property type="match status" value="1"/>
</dbReference>
<dbReference type="Gene3D" id="6.10.340.10">
    <property type="match status" value="1"/>
</dbReference>
<comment type="catalytic activity">
    <reaction evidence="1">
        <text>ATP + protein L-histidine = ADP + protein N-phospho-L-histidine.</text>
        <dbReference type="EC" id="2.7.13.3"/>
    </reaction>
</comment>
<dbReference type="Gene3D" id="1.10.287.130">
    <property type="match status" value="1"/>
</dbReference>
<dbReference type="SUPFAM" id="SSF47384">
    <property type="entry name" value="Homodimeric domain of signal transducing histidine kinase"/>
    <property type="match status" value="1"/>
</dbReference>
<dbReference type="Pfam" id="PF02518">
    <property type="entry name" value="HATPase_c"/>
    <property type="match status" value="1"/>
</dbReference>
<dbReference type="CDD" id="cd00082">
    <property type="entry name" value="HisKA"/>
    <property type="match status" value="1"/>
</dbReference>
<evidence type="ECO:0000256" key="3">
    <source>
        <dbReference type="ARBA" id="ARBA00012438"/>
    </source>
</evidence>
<reference evidence="17" key="1">
    <citation type="submission" date="2009-07" db="EMBL/GenBank/DDBJ databases">
        <authorList>
            <person name="Weinstock G."/>
            <person name="Sodergren E."/>
            <person name="Clifton S."/>
            <person name="Fulton L."/>
            <person name="Fulton B."/>
            <person name="Courtney L."/>
            <person name="Fronick C."/>
            <person name="Harrison M."/>
            <person name="Strong C."/>
            <person name="Farmer C."/>
            <person name="Delahaunty K."/>
            <person name="Markovic C."/>
            <person name="Hall O."/>
            <person name="Minx P."/>
            <person name="Tomlinson C."/>
            <person name="Mitreva M."/>
            <person name="Nelson J."/>
            <person name="Hou S."/>
            <person name="Wollam A."/>
            <person name="Pepin K.H."/>
            <person name="Johnson M."/>
            <person name="Bhonagiri V."/>
            <person name="Nash W.E."/>
            <person name="Warren W."/>
            <person name="Chinwalla A."/>
            <person name="Mardis E.R."/>
            <person name="Wilson R.K."/>
        </authorList>
    </citation>
    <scope>NUCLEOTIDE SEQUENCE [LARGE SCALE GENOMIC DNA]</scope>
    <source>
        <strain evidence="17">DSM 14469</strain>
    </source>
</reference>
<evidence type="ECO:0000256" key="11">
    <source>
        <dbReference type="ARBA" id="ARBA00022989"/>
    </source>
</evidence>
<dbReference type="AlphaFoldDB" id="C6LHM1"/>
<dbReference type="SUPFAM" id="SSF55874">
    <property type="entry name" value="ATPase domain of HSP90 chaperone/DNA topoisomerase II/histidine kinase"/>
    <property type="match status" value="1"/>
</dbReference>
<dbReference type="InterPro" id="IPR004358">
    <property type="entry name" value="Sig_transdc_His_kin-like_C"/>
</dbReference>